<accession>A0A6M0CPA4</accession>
<organism evidence="1 2">
    <name type="scientific">Pseudomonas brassicae</name>
    <dbReference type="NCBI Taxonomy" id="2708063"/>
    <lineage>
        <taxon>Bacteria</taxon>
        <taxon>Pseudomonadati</taxon>
        <taxon>Pseudomonadota</taxon>
        <taxon>Gammaproteobacteria</taxon>
        <taxon>Pseudomonadales</taxon>
        <taxon>Pseudomonadaceae</taxon>
        <taxon>Pseudomonas</taxon>
    </lineage>
</organism>
<evidence type="ECO:0000313" key="1">
    <source>
        <dbReference type="EMBL" id="NER59152.1"/>
    </source>
</evidence>
<sequence>MIIPLSLIVLVALVCVGLLVSPYPFLAPGAVVGLAGLLALYRRRPGG</sequence>
<comment type="caution">
    <text evidence="1">The sequence shown here is derived from an EMBL/GenBank/DDBJ whole genome shotgun (WGS) entry which is preliminary data.</text>
</comment>
<protein>
    <submittedName>
        <fullName evidence="1">Uncharacterized protein</fullName>
    </submittedName>
</protein>
<reference evidence="1 2" key="1">
    <citation type="submission" date="2020-02" db="EMBL/GenBank/DDBJ databases">
        <title>Broccoli isolated Pseudomonas sp.</title>
        <authorList>
            <person name="Fujikawa T."/>
            <person name="Sawada H."/>
        </authorList>
    </citation>
    <scope>NUCLEOTIDE SEQUENCE [LARGE SCALE GENOMIC DNA]</scope>
    <source>
        <strain evidence="1 2">MAFF212428</strain>
    </source>
</reference>
<proteinExistence type="predicted"/>
<name>A0A6M0CPA4_9PSED</name>
<evidence type="ECO:0000313" key="2">
    <source>
        <dbReference type="Proteomes" id="UP000480410"/>
    </source>
</evidence>
<dbReference type="Proteomes" id="UP000480410">
    <property type="component" value="Unassembled WGS sequence"/>
</dbReference>
<dbReference type="AlphaFoldDB" id="A0A6M0CPA4"/>
<dbReference type="EMBL" id="JAAHBV010000040">
    <property type="protein sequence ID" value="NER59152.1"/>
    <property type="molecule type" value="Genomic_DNA"/>
</dbReference>
<gene>
    <name evidence="1" type="ORF">G3435_02505</name>
</gene>